<dbReference type="OrthoDB" id="538223at2759"/>
<keyword evidence="4" id="KW-1185">Reference proteome</keyword>
<dbReference type="AlphaFoldDB" id="A0A6A5T0F0"/>
<dbReference type="InterPro" id="IPR010730">
    <property type="entry name" value="HET"/>
</dbReference>
<dbReference type="Gene3D" id="3.40.50.300">
    <property type="entry name" value="P-loop containing nucleotide triphosphate hydrolases"/>
    <property type="match status" value="1"/>
</dbReference>
<dbReference type="Pfam" id="PF24883">
    <property type="entry name" value="NPHP3_N"/>
    <property type="match status" value="1"/>
</dbReference>
<dbReference type="Proteomes" id="UP000800038">
    <property type="component" value="Unassembled WGS sequence"/>
</dbReference>
<dbReference type="PANTHER" id="PTHR10622:SF13">
    <property type="entry name" value="NACHT DOMAIN-CONTAINING PROTEIN"/>
    <property type="match status" value="1"/>
</dbReference>
<keyword evidence="1" id="KW-0677">Repeat</keyword>
<name>A0A6A5T0F0_9PLEO</name>
<evidence type="ECO:0000313" key="3">
    <source>
        <dbReference type="EMBL" id="KAF1945402.1"/>
    </source>
</evidence>
<dbReference type="InterPro" id="IPR007111">
    <property type="entry name" value="NACHT_NTPase"/>
</dbReference>
<dbReference type="PANTHER" id="PTHR10622">
    <property type="entry name" value="HET DOMAIN-CONTAINING PROTEIN"/>
    <property type="match status" value="1"/>
</dbReference>
<dbReference type="Pfam" id="PF06985">
    <property type="entry name" value="HET"/>
    <property type="match status" value="1"/>
</dbReference>
<feature type="domain" description="NACHT" evidence="2">
    <location>
        <begin position="237"/>
        <end position="458"/>
    </location>
</feature>
<sequence length="706" mass="80211">MPHLQASRDGLEYFWIDTCCINKADKAEEKLSIRSMFQWYRDAARCYVYLSDVTTKKRKVNNVVGELCWKAAFKSSLWFTRGWTLQELLAPSSVEFFSRDGEMLGDRLSLKEEVHEVTRIPRSALKDAVLFEFSVNERMTWTEHRKTKLPVDLAYSLMGILGVSMTPIDNESQSEAFRRLMDEFDKQSKCIQDLRLTNPRHDKARIEETKGGLLENAYCWVLENASFRQWRNEANSHLLWVKGDPGKGKTMLLCGIINELQKSAGNTVTVSYFFCQATDSRINSATAVLRGLLYMLVDQQPSLVSHIRKKYDRAGKSLFEDANAWTALSDILADVLNDPSLGTGYLIIDALDECVFDVPKLLKFVIEHLSASSRVKWIVSSRNWPKIEERLEMAGHKVMLSLELNAESLSKAVSVFIQRKVTQLAQQKNYDERTRDAVLEHLFSNANNTFLWVALVCQNLEGASIRNVLKKLSSFPPGLDSLYNWMMQRISNLEDDTELCKRVLAMIALVYRPITLVELASLVGQPGDVPEDKESIKEVSAQDFLLNGATKECFPSGTKDVHYSLFARSLQLLSATLHRDIYGVKELGYHIEDAETPEPDPLATSRYSCVYWIDHLRDAHSSSSVIDAADLQAGGIVDTFLRKRYLYWLEALSLCKSLLRGVVSIAELQSIVQKKGNATQLIELIQDAQQFVMYHKGTIESYPLQT</sequence>
<dbReference type="PROSITE" id="PS50837">
    <property type="entry name" value="NACHT"/>
    <property type="match status" value="1"/>
</dbReference>
<evidence type="ECO:0000256" key="1">
    <source>
        <dbReference type="ARBA" id="ARBA00022737"/>
    </source>
</evidence>
<dbReference type="InterPro" id="IPR027417">
    <property type="entry name" value="P-loop_NTPase"/>
</dbReference>
<dbReference type="InterPro" id="IPR056884">
    <property type="entry name" value="NPHP3-like_N"/>
</dbReference>
<dbReference type="EMBL" id="ML976010">
    <property type="protein sequence ID" value="KAF1945402.1"/>
    <property type="molecule type" value="Genomic_DNA"/>
</dbReference>
<dbReference type="FunFam" id="3.40.50.300:FF:001638">
    <property type="entry name" value="NACHT and WD40 domain protein"/>
    <property type="match status" value="1"/>
</dbReference>
<proteinExistence type="predicted"/>
<evidence type="ECO:0000259" key="2">
    <source>
        <dbReference type="PROSITE" id="PS50837"/>
    </source>
</evidence>
<reference evidence="3" key="1">
    <citation type="journal article" date="2020" name="Stud. Mycol.">
        <title>101 Dothideomycetes genomes: a test case for predicting lifestyles and emergence of pathogens.</title>
        <authorList>
            <person name="Haridas S."/>
            <person name="Albert R."/>
            <person name="Binder M."/>
            <person name="Bloem J."/>
            <person name="Labutti K."/>
            <person name="Salamov A."/>
            <person name="Andreopoulos B."/>
            <person name="Baker S."/>
            <person name="Barry K."/>
            <person name="Bills G."/>
            <person name="Bluhm B."/>
            <person name="Cannon C."/>
            <person name="Castanera R."/>
            <person name="Culley D."/>
            <person name="Daum C."/>
            <person name="Ezra D."/>
            <person name="Gonzalez J."/>
            <person name="Henrissat B."/>
            <person name="Kuo A."/>
            <person name="Liang C."/>
            <person name="Lipzen A."/>
            <person name="Lutzoni F."/>
            <person name="Magnuson J."/>
            <person name="Mondo S."/>
            <person name="Nolan M."/>
            <person name="Ohm R."/>
            <person name="Pangilinan J."/>
            <person name="Park H.-J."/>
            <person name="Ramirez L."/>
            <person name="Alfaro M."/>
            <person name="Sun H."/>
            <person name="Tritt A."/>
            <person name="Yoshinaga Y."/>
            <person name="Zwiers L.-H."/>
            <person name="Turgeon B."/>
            <person name="Goodwin S."/>
            <person name="Spatafora J."/>
            <person name="Crous P."/>
            <person name="Grigoriev I."/>
        </authorList>
    </citation>
    <scope>NUCLEOTIDE SEQUENCE</scope>
    <source>
        <strain evidence="3">CBS 161.51</strain>
    </source>
</reference>
<dbReference type="SUPFAM" id="SSF52540">
    <property type="entry name" value="P-loop containing nucleoside triphosphate hydrolases"/>
    <property type="match status" value="1"/>
</dbReference>
<gene>
    <name evidence="3" type="ORF">EJ02DRAFT_463488</name>
</gene>
<accession>A0A6A5T0F0</accession>
<protein>
    <submittedName>
        <fullName evidence="3">NACHT-domain-containing protein</fullName>
    </submittedName>
</protein>
<organism evidence="3 4">
    <name type="scientific">Clathrospora elynae</name>
    <dbReference type="NCBI Taxonomy" id="706981"/>
    <lineage>
        <taxon>Eukaryota</taxon>
        <taxon>Fungi</taxon>
        <taxon>Dikarya</taxon>
        <taxon>Ascomycota</taxon>
        <taxon>Pezizomycotina</taxon>
        <taxon>Dothideomycetes</taxon>
        <taxon>Pleosporomycetidae</taxon>
        <taxon>Pleosporales</taxon>
        <taxon>Diademaceae</taxon>
        <taxon>Clathrospora</taxon>
    </lineage>
</organism>
<evidence type="ECO:0000313" key="4">
    <source>
        <dbReference type="Proteomes" id="UP000800038"/>
    </source>
</evidence>